<protein>
    <submittedName>
        <fullName evidence="2">Uncharacterized protein</fullName>
    </submittedName>
</protein>
<dbReference type="AlphaFoldDB" id="A0A2I0UBF4"/>
<proteinExistence type="predicted"/>
<reference evidence="3" key="2">
    <citation type="submission" date="2017-12" db="EMBL/GenBank/DDBJ databases">
        <title>Genome sequence of the Bar-tailed Godwit (Limosa lapponica baueri).</title>
        <authorList>
            <person name="Lima N.C.B."/>
            <person name="Parody-Merino A.M."/>
            <person name="Battley P.F."/>
            <person name="Fidler A.E."/>
            <person name="Prosdocimi F."/>
        </authorList>
    </citation>
    <scope>NUCLEOTIDE SEQUENCE [LARGE SCALE GENOMIC DNA]</scope>
</reference>
<feature type="region of interest" description="Disordered" evidence="1">
    <location>
        <begin position="1"/>
        <end position="42"/>
    </location>
</feature>
<organism evidence="2 3">
    <name type="scientific">Limosa lapponica baueri</name>
    <dbReference type="NCBI Taxonomy" id="1758121"/>
    <lineage>
        <taxon>Eukaryota</taxon>
        <taxon>Metazoa</taxon>
        <taxon>Chordata</taxon>
        <taxon>Craniata</taxon>
        <taxon>Vertebrata</taxon>
        <taxon>Euteleostomi</taxon>
        <taxon>Archelosauria</taxon>
        <taxon>Archosauria</taxon>
        <taxon>Dinosauria</taxon>
        <taxon>Saurischia</taxon>
        <taxon>Theropoda</taxon>
        <taxon>Coelurosauria</taxon>
        <taxon>Aves</taxon>
        <taxon>Neognathae</taxon>
        <taxon>Neoaves</taxon>
        <taxon>Charadriiformes</taxon>
        <taxon>Scolopacidae</taxon>
        <taxon>Limosa</taxon>
    </lineage>
</organism>
<evidence type="ECO:0000256" key="1">
    <source>
        <dbReference type="SAM" id="MobiDB-lite"/>
    </source>
</evidence>
<accession>A0A2I0UBF4</accession>
<name>A0A2I0UBF4_LIMLA</name>
<feature type="compositionally biased region" description="Basic and acidic residues" evidence="1">
    <location>
        <begin position="9"/>
        <end position="39"/>
    </location>
</feature>
<gene>
    <name evidence="2" type="ORF">llap_6303</name>
</gene>
<dbReference type="Proteomes" id="UP000233556">
    <property type="component" value="Unassembled WGS sequence"/>
</dbReference>
<keyword evidence="3" id="KW-1185">Reference proteome</keyword>
<dbReference type="OrthoDB" id="9401490at2759"/>
<sequence>MQLQQHPSLGEERRGEERRGEERRGEERRGEERRGEEMGASRFWAPHFNKELLERVQRRATKMINGLEHLSDGERLRDLGLFSLEKTERGPHQGLWISKGQVQSGWGQVLFGGAQRQDKGQQAQTGTWEIPSQHEEKLPLRVTEPWNRLPREGVESPSLEVFKSRLDVLLSSLLWVDLLWQGVGLDDLQKSLPTPVIL</sequence>
<evidence type="ECO:0000313" key="2">
    <source>
        <dbReference type="EMBL" id="PKU43397.1"/>
    </source>
</evidence>
<dbReference type="EMBL" id="KZ505907">
    <property type="protein sequence ID" value="PKU43397.1"/>
    <property type="molecule type" value="Genomic_DNA"/>
</dbReference>
<reference evidence="3" key="1">
    <citation type="submission" date="2017-11" db="EMBL/GenBank/DDBJ databases">
        <authorList>
            <person name="Lima N.C."/>
            <person name="Parody-Merino A.M."/>
            <person name="Battley P.F."/>
            <person name="Fidler A.E."/>
            <person name="Prosdocimi F."/>
        </authorList>
    </citation>
    <scope>NUCLEOTIDE SEQUENCE [LARGE SCALE GENOMIC DNA]</scope>
</reference>
<evidence type="ECO:0000313" key="3">
    <source>
        <dbReference type="Proteomes" id="UP000233556"/>
    </source>
</evidence>